<dbReference type="Proteomes" id="UP000322981">
    <property type="component" value="Unassembled WGS sequence"/>
</dbReference>
<dbReference type="InterPro" id="IPR011344">
    <property type="entry name" value="ssDNA-bd"/>
</dbReference>
<reference evidence="4 5" key="1">
    <citation type="submission" date="2019-09" db="EMBL/GenBank/DDBJ databases">
        <title>Whole-genome sequence of the purple sulfur bacterium Thiohalocapsa marina DSM 19078.</title>
        <authorList>
            <person name="Kyndt J.A."/>
            <person name="Meyer T.E."/>
        </authorList>
    </citation>
    <scope>NUCLEOTIDE SEQUENCE [LARGE SCALE GENOMIC DNA]</scope>
    <source>
        <strain evidence="4 5">DSM 19078</strain>
    </source>
</reference>
<evidence type="ECO:0000256" key="2">
    <source>
        <dbReference type="HAMAP-Rule" id="MF_00984"/>
    </source>
</evidence>
<dbReference type="AlphaFoldDB" id="A0A5M8FKK2"/>
<comment type="caution">
    <text evidence="4">The sequence shown here is derived from an EMBL/GenBank/DDBJ whole genome shotgun (WGS) entry which is preliminary data.</text>
</comment>
<evidence type="ECO:0000256" key="3">
    <source>
        <dbReference type="PIRNR" id="PIRNR002070"/>
    </source>
</evidence>
<dbReference type="RefSeq" id="WP_150094188.1">
    <property type="nucleotide sequence ID" value="NZ_JBFUOH010000039.1"/>
</dbReference>
<keyword evidence="5" id="KW-1185">Reference proteome</keyword>
<evidence type="ECO:0000313" key="4">
    <source>
        <dbReference type="EMBL" id="KAA6183711.1"/>
    </source>
</evidence>
<organism evidence="4 5">
    <name type="scientific">Thiohalocapsa marina</name>
    <dbReference type="NCBI Taxonomy" id="424902"/>
    <lineage>
        <taxon>Bacteria</taxon>
        <taxon>Pseudomonadati</taxon>
        <taxon>Pseudomonadota</taxon>
        <taxon>Gammaproteobacteria</taxon>
        <taxon>Chromatiales</taxon>
        <taxon>Chromatiaceae</taxon>
        <taxon>Thiohalocapsa</taxon>
    </lineage>
</organism>
<dbReference type="GO" id="GO:0009295">
    <property type="term" value="C:nucleoid"/>
    <property type="evidence" value="ECO:0007669"/>
    <property type="project" value="TreeGrafter"/>
</dbReference>
<dbReference type="CDD" id="cd04496">
    <property type="entry name" value="SSB_OBF"/>
    <property type="match status" value="1"/>
</dbReference>
<dbReference type="SUPFAM" id="SSF50249">
    <property type="entry name" value="Nucleic acid-binding proteins"/>
    <property type="match status" value="1"/>
</dbReference>
<evidence type="ECO:0000313" key="5">
    <source>
        <dbReference type="Proteomes" id="UP000322981"/>
    </source>
</evidence>
<dbReference type="PANTHER" id="PTHR10302">
    <property type="entry name" value="SINGLE-STRANDED DNA-BINDING PROTEIN"/>
    <property type="match status" value="1"/>
</dbReference>
<evidence type="ECO:0000256" key="1">
    <source>
        <dbReference type="ARBA" id="ARBA00023125"/>
    </source>
</evidence>
<dbReference type="Pfam" id="PF00436">
    <property type="entry name" value="SSB"/>
    <property type="match status" value="1"/>
</dbReference>
<sequence length="132" mass="14594">MLNKTQLIGHLGRDPELRQTKDGSAVANLSVATSERWLDQSGQRQERTEWHRVVLFGRPAEIAGQYLTKGALVYLEGRLQTRQWQDQSGQERVSTEIVAERMKMLGGKGLNGTAKTADGAADVAPFDDALPF</sequence>
<dbReference type="OrthoDB" id="9809878at2"/>
<proteinExistence type="inferred from homology"/>
<dbReference type="EMBL" id="VWXX01000029">
    <property type="protein sequence ID" value="KAA6183711.1"/>
    <property type="molecule type" value="Genomic_DNA"/>
</dbReference>
<dbReference type="PROSITE" id="PS50935">
    <property type="entry name" value="SSB"/>
    <property type="match status" value="1"/>
</dbReference>
<dbReference type="HAMAP" id="MF_00984">
    <property type="entry name" value="SSB"/>
    <property type="match status" value="1"/>
</dbReference>
<dbReference type="InterPro" id="IPR012340">
    <property type="entry name" value="NA-bd_OB-fold"/>
</dbReference>
<dbReference type="PANTHER" id="PTHR10302:SF27">
    <property type="entry name" value="SINGLE-STRANDED DNA-BINDING PROTEIN"/>
    <property type="match status" value="1"/>
</dbReference>
<feature type="DNA-binding region" evidence="2">
    <location>
        <begin position="50"/>
        <end position="56"/>
    </location>
</feature>
<comment type="subunit">
    <text evidence="2">Homotetramer.</text>
</comment>
<accession>A0A5M8FKK2</accession>
<protein>
    <recommendedName>
        <fullName evidence="2 3">Single-stranded DNA-binding protein</fullName>
        <shortName evidence="2">SSB</shortName>
    </recommendedName>
</protein>
<gene>
    <name evidence="4" type="ORF">F2Q65_14825</name>
</gene>
<keyword evidence="1 2" id="KW-0238">DNA-binding</keyword>
<dbReference type="GO" id="GO:0006260">
    <property type="term" value="P:DNA replication"/>
    <property type="evidence" value="ECO:0007669"/>
    <property type="project" value="InterPro"/>
</dbReference>
<dbReference type="Gene3D" id="2.40.50.140">
    <property type="entry name" value="Nucleic acid-binding proteins"/>
    <property type="match status" value="1"/>
</dbReference>
<dbReference type="InterPro" id="IPR000424">
    <property type="entry name" value="Primosome_PriB/ssb"/>
</dbReference>
<dbReference type="PIRSF" id="PIRSF002070">
    <property type="entry name" value="SSB"/>
    <property type="match status" value="1"/>
</dbReference>
<dbReference type="GO" id="GO:0003697">
    <property type="term" value="F:single-stranded DNA binding"/>
    <property type="evidence" value="ECO:0007669"/>
    <property type="project" value="UniProtKB-UniRule"/>
</dbReference>
<dbReference type="NCBIfam" id="TIGR00621">
    <property type="entry name" value="ssb"/>
    <property type="match status" value="1"/>
</dbReference>
<comment type="caution">
    <text evidence="2">Lacks conserved residue(s) required for the propagation of feature annotation.</text>
</comment>
<name>A0A5M8FKK2_9GAMM</name>